<evidence type="ECO:0000313" key="1">
    <source>
        <dbReference type="EMBL" id="GIX63236.1"/>
    </source>
</evidence>
<gene>
    <name evidence="1" type="ORF">BcabD6B2_26710</name>
</gene>
<dbReference type="EMBL" id="BPLF01000002">
    <property type="protein sequence ID" value="GIX63236.1"/>
    <property type="molecule type" value="Genomic_DNA"/>
</dbReference>
<reference evidence="1 2" key="1">
    <citation type="submission" date="2021-06" db="EMBL/GenBank/DDBJ databases">
        <title>Genome sequence of Babesia caballi.</title>
        <authorList>
            <person name="Yamagishi J."/>
            <person name="Kidaka T."/>
            <person name="Ochi A."/>
        </authorList>
    </citation>
    <scope>NUCLEOTIDE SEQUENCE [LARGE SCALE GENOMIC DNA]</scope>
    <source>
        <strain evidence="1">USDA-D6B2</strain>
    </source>
</reference>
<dbReference type="Proteomes" id="UP001497744">
    <property type="component" value="Unassembled WGS sequence"/>
</dbReference>
<dbReference type="InterPro" id="IPR024751">
    <property type="entry name" value="VESA1"/>
</dbReference>
<name>A0AAV4LVV6_BABCB</name>
<keyword evidence="2" id="KW-1185">Reference proteome</keyword>
<sequence>MGSMAFADGILNTGKNGTAVVGAAFSKFTEFKEATQPSDGSFATFTKELGEKVSSQSGYTGYPLSVLFYGASCYFRCQQIKHAKLEPKSPSTIREMLYFLAPLPYASVYDELENHITTSLSTPLPVSVSGSATKNETMSSSDLLGILVTSCLSCPWVIGTIEGRGTSEPLLHDLYCNKMGFTYPSGPTLLNIIAEYVYALQFQRHFLYQQCSNVANTCGWRECQFGKAIIPNGSMNSTDSLKSHICSGLKCTTSNCQHNGTSGQCNHNNGGIGANCGKQPMKPSPLQAFLTDRLKGFSRGHPSDPSSHLATCSGHTCHVPMGFESHLRAGNNYQGSLISLTLRPLCGGFNTPLRQLFEKLGCLSKRTPRTLGDLFGFLWHLNDQMFKTRPKMETLAKNLVKAIGQNNHPSKVPSFIINILEGLARPHPPPHPSPGPSPTGLSRSLETMAPAIPFLY</sequence>
<dbReference type="GeneID" id="94194717"/>
<dbReference type="RefSeq" id="XP_067715305.1">
    <property type="nucleotide sequence ID" value="XM_067859204.1"/>
</dbReference>
<proteinExistence type="predicted"/>
<organism evidence="1 2">
    <name type="scientific">Babesia caballi</name>
    <dbReference type="NCBI Taxonomy" id="5871"/>
    <lineage>
        <taxon>Eukaryota</taxon>
        <taxon>Sar</taxon>
        <taxon>Alveolata</taxon>
        <taxon>Apicomplexa</taxon>
        <taxon>Aconoidasida</taxon>
        <taxon>Piroplasmida</taxon>
        <taxon>Babesiidae</taxon>
        <taxon>Babesia</taxon>
    </lineage>
</organism>
<accession>A0AAV4LVV6</accession>
<protein>
    <submittedName>
        <fullName evidence="1">Uncharacterized protein</fullName>
    </submittedName>
</protein>
<evidence type="ECO:0000313" key="2">
    <source>
        <dbReference type="Proteomes" id="UP001497744"/>
    </source>
</evidence>
<dbReference type="AlphaFoldDB" id="A0AAV4LVV6"/>
<comment type="caution">
    <text evidence="1">The sequence shown here is derived from an EMBL/GenBank/DDBJ whole genome shotgun (WGS) entry which is preliminary data.</text>
</comment>
<dbReference type="Pfam" id="PF12785">
    <property type="entry name" value="VESA1_N"/>
    <property type="match status" value="1"/>
</dbReference>